<evidence type="ECO:0000313" key="3">
    <source>
        <dbReference type="Proteomes" id="UP001066276"/>
    </source>
</evidence>
<reference evidence="2" key="1">
    <citation type="journal article" date="2022" name="bioRxiv">
        <title>Sequencing and chromosome-scale assembly of the giantPleurodeles waltlgenome.</title>
        <authorList>
            <person name="Brown T."/>
            <person name="Elewa A."/>
            <person name="Iarovenko S."/>
            <person name="Subramanian E."/>
            <person name="Araus A.J."/>
            <person name="Petzold A."/>
            <person name="Susuki M."/>
            <person name="Suzuki K.-i.T."/>
            <person name="Hayashi T."/>
            <person name="Toyoda A."/>
            <person name="Oliveira C."/>
            <person name="Osipova E."/>
            <person name="Leigh N.D."/>
            <person name="Simon A."/>
            <person name="Yun M.H."/>
        </authorList>
    </citation>
    <scope>NUCLEOTIDE SEQUENCE</scope>
    <source>
        <strain evidence="2">20211129_DDA</strain>
        <tissue evidence="2">Liver</tissue>
    </source>
</reference>
<proteinExistence type="predicted"/>
<feature type="region of interest" description="Disordered" evidence="1">
    <location>
        <begin position="1"/>
        <end position="28"/>
    </location>
</feature>
<dbReference type="Proteomes" id="UP001066276">
    <property type="component" value="Chromosome 9"/>
</dbReference>
<name>A0AAV7N033_PLEWA</name>
<organism evidence="2 3">
    <name type="scientific">Pleurodeles waltl</name>
    <name type="common">Iberian ribbed newt</name>
    <dbReference type="NCBI Taxonomy" id="8319"/>
    <lineage>
        <taxon>Eukaryota</taxon>
        <taxon>Metazoa</taxon>
        <taxon>Chordata</taxon>
        <taxon>Craniata</taxon>
        <taxon>Vertebrata</taxon>
        <taxon>Euteleostomi</taxon>
        <taxon>Amphibia</taxon>
        <taxon>Batrachia</taxon>
        <taxon>Caudata</taxon>
        <taxon>Salamandroidea</taxon>
        <taxon>Salamandridae</taxon>
        <taxon>Pleurodelinae</taxon>
        <taxon>Pleurodeles</taxon>
    </lineage>
</organism>
<keyword evidence="3" id="KW-1185">Reference proteome</keyword>
<evidence type="ECO:0000313" key="2">
    <source>
        <dbReference type="EMBL" id="KAJ1108772.1"/>
    </source>
</evidence>
<evidence type="ECO:0000256" key="1">
    <source>
        <dbReference type="SAM" id="MobiDB-lite"/>
    </source>
</evidence>
<dbReference type="AlphaFoldDB" id="A0AAV7N033"/>
<dbReference type="EMBL" id="JANPWB010000013">
    <property type="protein sequence ID" value="KAJ1108772.1"/>
    <property type="molecule type" value="Genomic_DNA"/>
</dbReference>
<protein>
    <submittedName>
        <fullName evidence="2">Uncharacterized protein</fullName>
    </submittedName>
</protein>
<accession>A0AAV7N033</accession>
<gene>
    <name evidence="2" type="ORF">NDU88_006142</name>
</gene>
<comment type="caution">
    <text evidence="2">The sequence shown here is derived from an EMBL/GenBank/DDBJ whole genome shotgun (WGS) entry which is preliminary data.</text>
</comment>
<sequence>MVRGKHRLSLQTNKMDNYAVPRQSGGPQQRVVMGVQGQKMEQDPPHDSCLSEMMAAIHDLEGSLEPRLDAVAVDVALLRADLKKVSKKVTTVKTDIAHLQSTSKTLADQV</sequence>